<dbReference type="RefSeq" id="WP_103890078.1">
    <property type="nucleotide sequence ID" value="NZ_FNVU01000023.1"/>
</dbReference>
<evidence type="ECO:0000256" key="1">
    <source>
        <dbReference type="SAM" id="MobiDB-lite"/>
    </source>
</evidence>
<dbReference type="OrthoDB" id="4055851at2"/>
<dbReference type="EMBL" id="FNVU01000023">
    <property type="protein sequence ID" value="SEG91311.1"/>
    <property type="molecule type" value="Genomic_DNA"/>
</dbReference>
<organism evidence="2 3">
    <name type="scientific">Actinacidiphila yanglinensis</name>
    <dbReference type="NCBI Taxonomy" id="310779"/>
    <lineage>
        <taxon>Bacteria</taxon>
        <taxon>Bacillati</taxon>
        <taxon>Actinomycetota</taxon>
        <taxon>Actinomycetes</taxon>
        <taxon>Kitasatosporales</taxon>
        <taxon>Streptomycetaceae</taxon>
        <taxon>Actinacidiphila</taxon>
    </lineage>
</organism>
<name>A0A1H6E1Q3_9ACTN</name>
<dbReference type="SUPFAM" id="SSF63829">
    <property type="entry name" value="Calcium-dependent phosphotriesterase"/>
    <property type="match status" value="1"/>
</dbReference>
<feature type="region of interest" description="Disordered" evidence="1">
    <location>
        <begin position="314"/>
        <end position="335"/>
    </location>
</feature>
<proteinExistence type="predicted"/>
<dbReference type="Gene3D" id="2.120.10.30">
    <property type="entry name" value="TolB, C-terminal domain"/>
    <property type="match status" value="1"/>
</dbReference>
<keyword evidence="3" id="KW-1185">Reference proteome</keyword>
<reference evidence="2 3" key="1">
    <citation type="submission" date="2016-10" db="EMBL/GenBank/DDBJ databases">
        <authorList>
            <person name="de Groot N.N."/>
        </authorList>
    </citation>
    <scope>NUCLEOTIDE SEQUENCE [LARGE SCALE GENOMIC DNA]</scope>
    <source>
        <strain evidence="2 3">CGMCC 4.2023</strain>
    </source>
</reference>
<protein>
    <submittedName>
        <fullName evidence="2">Uncharacterized protein</fullName>
    </submittedName>
</protein>
<accession>A0A1H6E1Q3</accession>
<dbReference type="AlphaFoldDB" id="A0A1H6E1Q3"/>
<gene>
    <name evidence="2" type="ORF">SAMN05216223_12379</name>
</gene>
<evidence type="ECO:0000313" key="3">
    <source>
        <dbReference type="Proteomes" id="UP000236754"/>
    </source>
</evidence>
<dbReference type="InterPro" id="IPR011042">
    <property type="entry name" value="6-blade_b-propeller_TolB-like"/>
</dbReference>
<evidence type="ECO:0000313" key="2">
    <source>
        <dbReference type="EMBL" id="SEG91311.1"/>
    </source>
</evidence>
<dbReference type="Proteomes" id="UP000236754">
    <property type="component" value="Unassembled WGS sequence"/>
</dbReference>
<sequence length="335" mass="33964">MGLLGALAGLLLGCSGGGGKHHSVGLPDPPLGKVAAFDLNTLSAHDDIDRVLTDTPSLTHVASDRAGNVYLMDTAGDTPDILRLTPKGVVSRFAPIPSGSTPIAMAATSTGVLAVARQGGLLRVDRHGAATWPTGHRFTTPVPIGSRPDGSLVVLDADRAWTVKDGHTTALTDAPSQAVEAGTVDGSGTVYMLQNGPTIGDLQVIPAGTNPHPLHITGRVPGSPTPISALTLRTIAPAGSDGFYAVADNTGGTASYLVHVKGAKAAVLVQTPLSHDEFAKGCATGKQYPALDNSCAMPWFALPLGSKILLTGQSSQSTPTPSLVLSAASTAATTQ</sequence>